<organism evidence="1 2">
    <name type="scientific">Flavimobilis marinus</name>
    <dbReference type="NCBI Taxonomy" id="285351"/>
    <lineage>
        <taxon>Bacteria</taxon>
        <taxon>Bacillati</taxon>
        <taxon>Actinomycetota</taxon>
        <taxon>Actinomycetes</taxon>
        <taxon>Micrococcales</taxon>
        <taxon>Jonesiaceae</taxon>
        <taxon>Flavimobilis</taxon>
    </lineage>
</organism>
<protein>
    <submittedName>
        <fullName evidence="1">Methyltransferase domain-containing protein</fullName>
    </submittedName>
</protein>
<dbReference type="AlphaFoldDB" id="A0A1I2DU15"/>
<dbReference type="InterPro" id="IPR029063">
    <property type="entry name" value="SAM-dependent_MTases_sf"/>
</dbReference>
<name>A0A1I2DU15_9MICO</name>
<reference evidence="2" key="1">
    <citation type="submission" date="2016-10" db="EMBL/GenBank/DDBJ databases">
        <authorList>
            <person name="Varghese N."/>
            <person name="Submissions S."/>
        </authorList>
    </citation>
    <scope>NUCLEOTIDE SEQUENCE [LARGE SCALE GENOMIC DNA]</scope>
    <source>
        <strain evidence="2">DSM 19083</strain>
    </source>
</reference>
<evidence type="ECO:0000313" key="1">
    <source>
        <dbReference type="EMBL" id="SFE84065.1"/>
    </source>
</evidence>
<dbReference type="RefSeq" id="WP_093375121.1">
    <property type="nucleotide sequence ID" value="NZ_BNAN01000001.1"/>
</dbReference>
<keyword evidence="1" id="KW-0489">Methyltransferase</keyword>
<dbReference type="GO" id="GO:0032259">
    <property type="term" value="P:methylation"/>
    <property type="evidence" value="ECO:0007669"/>
    <property type="project" value="UniProtKB-KW"/>
</dbReference>
<accession>A0A1I2DU15</accession>
<dbReference type="Gene3D" id="3.40.50.150">
    <property type="entry name" value="Vaccinia Virus protein VP39"/>
    <property type="match status" value="1"/>
</dbReference>
<dbReference type="STRING" id="285351.SAMN04488035_0734"/>
<evidence type="ECO:0000313" key="2">
    <source>
        <dbReference type="Proteomes" id="UP000198520"/>
    </source>
</evidence>
<keyword evidence="2" id="KW-1185">Reference proteome</keyword>
<dbReference type="Pfam" id="PF13489">
    <property type="entry name" value="Methyltransf_23"/>
    <property type="match status" value="1"/>
</dbReference>
<dbReference type="Proteomes" id="UP000198520">
    <property type="component" value="Unassembled WGS sequence"/>
</dbReference>
<keyword evidence="1" id="KW-0808">Transferase</keyword>
<proteinExistence type="predicted"/>
<gene>
    <name evidence="1" type="ORF">SAMN04488035_0734</name>
</gene>
<dbReference type="CDD" id="cd02440">
    <property type="entry name" value="AdoMet_MTases"/>
    <property type="match status" value="1"/>
</dbReference>
<sequence length="201" mass="21803">MASLPEVSDTNAAWLVEVDQVVQVLDAAAITGDVVELAAGTGTWSIHLARCATRLTVLDGAAATLARNPVVGQPHVVSVVADLFTWEPDRRYDAVSFTFWVTHVPRERLDDFWARVARALKPGGRVFFVDDRASATDAPHVVAADGQLMSRELDDGRVATIVKNFYEPDELCDAARRAGVELTVGSTPRYFVYGFGVRTAG</sequence>
<dbReference type="GO" id="GO:0008168">
    <property type="term" value="F:methyltransferase activity"/>
    <property type="evidence" value="ECO:0007669"/>
    <property type="project" value="UniProtKB-KW"/>
</dbReference>
<dbReference type="SUPFAM" id="SSF53335">
    <property type="entry name" value="S-adenosyl-L-methionine-dependent methyltransferases"/>
    <property type="match status" value="1"/>
</dbReference>
<dbReference type="EMBL" id="FONZ01000001">
    <property type="protein sequence ID" value="SFE84065.1"/>
    <property type="molecule type" value="Genomic_DNA"/>
</dbReference>
<dbReference type="OrthoDB" id="9786503at2"/>